<name>A0A1W6ZTC2_9HYPH</name>
<dbReference type="RefSeq" id="WP_245303442.1">
    <property type="nucleotide sequence ID" value="NZ_CP021112.1"/>
</dbReference>
<dbReference type="FunFam" id="1.20.1260.10:FF:000012">
    <property type="entry name" value="1,2-phenylacetyl-CoA epoxidase, subunit C"/>
    <property type="match status" value="1"/>
</dbReference>
<dbReference type="PANTHER" id="PTHR30458:SF0">
    <property type="entry name" value="1,2-PHENYLACETYL-COA EPOXIDASE, SUBUNIT C"/>
    <property type="match status" value="1"/>
</dbReference>
<gene>
    <name evidence="1" type="ORF">CAK95_17360</name>
</gene>
<organism evidence="1 2">
    <name type="scientific">Pseudorhodoplanes sinuspersici</name>
    <dbReference type="NCBI Taxonomy" id="1235591"/>
    <lineage>
        <taxon>Bacteria</taxon>
        <taxon>Pseudomonadati</taxon>
        <taxon>Pseudomonadota</taxon>
        <taxon>Alphaproteobacteria</taxon>
        <taxon>Hyphomicrobiales</taxon>
        <taxon>Pseudorhodoplanes</taxon>
    </lineage>
</organism>
<dbReference type="PIRSF" id="PIRSF037834">
    <property type="entry name" value="PA_CoA_Oase3"/>
    <property type="match status" value="1"/>
</dbReference>
<dbReference type="PANTHER" id="PTHR30458">
    <property type="entry name" value="PHENYLACETIC ACID DEGRADATION PROTEIN PAA"/>
    <property type="match status" value="1"/>
</dbReference>
<keyword evidence="2" id="KW-1185">Reference proteome</keyword>
<dbReference type="STRING" id="1235591.CAK95_17360"/>
<sequence length="251" mass="28152">MTETPLFAYTLRLADNALILGHRVSEWVGHAPVLEEDLALGNLALDLIGQARSFYTYAGEIEGKGRDEDALAYLRDAGGYRNILLVEQPNGDFAQTIVRHLLYSAFAHPYFEALARSKDETLAAIAAKAVKEMAYHVRHTAEWTIRLGDGTDESHRRAQSALDELWPFTGELFETDQVERALIDAGIAVDPLNIRARWSKMLDEVFDEATLVRPSDGYMQSGGRSGRHSEHLGYVLTELQFLQRTYPGAKW</sequence>
<accession>A0A1W6ZTC2</accession>
<dbReference type="GO" id="GO:0005829">
    <property type="term" value="C:cytosol"/>
    <property type="evidence" value="ECO:0007669"/>
    <property type="project" value="TreeGrafter"/>
</dbReference>
<dbReference type="InterPro" id="IPR052703">
    <property type="entry name" value="Aromatic_CoA_ox/epox"/>
</dbReference>
<evidence type="ECO:0000313" key="2">
    <source>
        <dbReference type="Proteomes" id="UP000194137"/>
    </source>
</evidence>
<dbReference type="InterPro" id="IPR012347">
    <property type="entry name" value="Ferritin-like"/>
</dbReference>
<dbReference type="Gene3D" id="1.20.1260.10">
    <property type="match status" value="1"/>
</dbReference>
<dbReference type="AlphaFoldDB" id="A0A1W6ZTC2"/>
<dbReference type="EMBL" id="CP021112">
    <property type="protein sequence ID" value="ARQ00649.1"/>
    <property type="molecule type" value="Genomic_DNA"/>
</dbReference>
<protein>
    <submittedName>
        <fullName evidence="1">Phenylacetate-CoA oxygenase subunit PaaI</fullName>
    </submittedName>
</protein>
<dbReference type="InterPro" id="IPR009078">
    <property type="entry name" value="Ferritin-like_SF"/>
</dbReference>
<dbReference type="Pfam" id="PF05138">
    <property type="entry name" value="PaaA_PaaC"/>
    <property type="match status" value="1"/>
</dbReference>
<proteinExistence type="predicted"/>
<evidence type="ECO:0000313" key="1">
    <source>
        <dbReference type="EMBL" id="ARQ00649.1"/>
    </source>
</evidence>
<dbReference type="Proteomes" id="UP000194137">
    <property type="component" value="Chromosome"/>
</dbReference>
<dbReference type="KEGG" id="psin:CAK95_17360"/>
<dbReference type="InterPro" id="IPR007814">
    <property type="entry name" value="PaaA_PaaC"/>
</dbReference>
<dbReference type="NCBIfam" id="TIGR02158">
    <property type="entry name" value="PA_CoA_Oxy3"/>
    <property type="match status" value="1"/>
</dbReference>
<reference evidence="1 2" key="1">
    <citation type="submission" date="2017-05" db="EMBL/GenBank/DDBJ databases">
        <title>Full genome sequence of Pseudorhodoplanes sinuspersici.</title>
        <authorList>
            <person name="Dastgheib S.M.M."/>
            <person name="Shavandi M."/>
            <person name="Tirandaz H."/>
        </authorList>
    </citation>
    <scope>NUCLEOTIDE SEQUENCE [LARGE SCALE GENOMIC DNA]</scope>
    <source>
        <strain evidence="1 2">RIPI110</strain>
    </source>
</reference>
<dbReference type="GO" id="GO:0010124">
    <property type="term" value="P:phenylacetate catabolic process"/>
    <property type="evidence" value="ECO:0007669"/>
    <property type="project" value="InterPro"/>
</dbReference>
<dbReference type="InterPro" id="IPR011882">
    <property type="entry name" value="PaaC"/>
</dbReference>
<dbReference type="SUPFAM" id="SSF47240">
    <property type="entry name" value="Ferritin-like"/>
    <property type="match status" value="1"/>
</dbReference>